<reference evidence="1" key="1">
    <citation type="submission" date="2021-04" db="EMBL/GenBank/DDBJ databases">
        <title>Genome seq and assembly of Streptomyces sp. RG38.</title>
        <authorList>
            <person name="Chhetri G."/>
        </authorList>
    </citation>
    <scope>NUCLEOTIDE SEQUENCE</scope>
    <source>
        <strain evidence="1">RG38</strain>
    </source>
</reference>
<gene>
    <name evidence="1" type="ORF">J5Y05_14310</name>
</gene>
<evidence type="ECO:0000313" key="2">
    <source>
        <dbReference type="Proteomes" id="UP000677875"/>
    </source>
</evidence>
<accession>A0A940XC98</accession>
<protein>
    <submittedName>
        <fullName evidence="1">Uncharacterized protein</fullName>
    </submittedName>
</protein>
<evidence type="ECO:0000313" key="1">
    <source>
        <dbReference type="EMBL" id="MBQ0827673.1"/>
    </source>
</evidence>
<name>A0A940XC98_9ACTN</name>
<dbReference type="Proteomes" id="UP000677875">
    <property type="component" value="Unassembled WGS sequence"/>
</dbReference>
<proteinExistence type="predicted"/>
<sequence>MTTVLVGLLALATGWCWGHRTARIRHIPIGALAAEDQAAILTADRQRFEQLVAGLDLNPDNPGSTP</sequence>
<organism evidence="1 2">
    <name type="scientific">Streptomyces tagetis</name>
    <dbReference type="NCBI Taxonomy" id="2820809"/>
    <lineage>
        <taxon>Bacteria</taxon>
        <taxon>Bacillati</taxon>
        <taxon>Actinomycetota</taxon>
        <taxon>Actinomycetes</taxon>
        <taxon>Kitasatosporales</taxon>
        <taxon>Streptomycetaceae</taxon>
        <taxon>Streptomyces</taxon>
    </lineage>
</organism>
<dbReference type="RefSeq" id="WP_210872240.1">
    <property type="nucleotide sequence ID" value="NZ_JAGPNL010000003.1"/>
</dbReference>
<dbReference type="EMBL" id="JAGPNL010000003">
    <property type="protein sequence ID" value="MBQ0827673.1"/>
    <property type="molecule type" value="Genomic_DNA"/>
</dbReference>
<comment type="caution">
    <text evidence="1">The sequence shown here is derived from an EMBL/GenBank/DDBJ whole genome shotgun (WGS) entry which is preliminary data.</text>
</comment>
<dbReference type="AlphaFoldDB" id="A0A940XC98"/>
<keyword evidence="2" id="KW-1185">Reference proteome</keyword>